<dbReference type="InterPro" id="IPR043313">
    <property type="entry name" value="LRMDA"/>
</dbReference>
<dbReference type="OMA" id="RYTGKHS"/>
<dbReference type="PANTHER" id="PTHR46282">
    <property type="entry name" value="LEUCINE-RICH MELANOCYTE DIFFERENTIATION-ASSOCIATED PROTEIN"/>
    <property type="match status" value="1"/>
</dbReference>
<keyword evidence="3" id="KW-1185">Reference proteome</keyword>
<evidence type="ECO:0000256" key="1">
    <source>
        <dbReference type="SAM" id="MobiDB-lite"/>
    </source>
</evidence>
<feature type="compositionally biased region" description="Basic and acidic residues" evidence="1">
    <location>
        <begin position="306"/>
        <end position="319"/>
    </location>
</feature>
<proteinExistence type="predicted"/>
<dbReference type="AlphaFoldDB" id="A0A9Q0RK48"/>
<gene>
    <name evidence="2" type="ORF">RDWZM_008202</name>
</gene>
<sequence>MNIATPVISNLNKSYEQELFPMKKCNNGMTNNNCDNDNRSNLNSIMNDIDGQLPDSAIPIEEEDESLNGFVWNESDSSATYVGQNAWHIPSSVTFRYANRIKRLDLSYNCLQTLAGIEFFISLEELILDNNLLDDTIRFFYNPLMRILSINKNKITDLERFLNEISLKLPNLTYLSLLGNPACPDQLSSSDHDDQDYRRYRSYVVHRIPLLRFLDSGAIKPIEREEATQRGHYYRLIRLNSDSIVEKQRSNGTGFREEEFHQQQSNSSNSNASVAGNKRQLTPLPIEDDNTPKGGYGRLRHRYTGKHSEGNRFIRNHEL</sequence>
<reference evidence="2" key="1">
    <citation type="submission" date="2022-12" db="EMBL/GenBank/DDBJ databases">
        <title>Genome assemblies of Blomia tropicalis.</title>
        <authorList>
            <person name="Cui Y."/>
        </authorList>
    </citation>
    <scope>NUCLEOTIDE SEQUENCE</scope>
    <source>
        <tissue evidence="2">Adult mites</tissue>
    </source>
</reference>
<feature type="compositionally biased region" description="Basic and acidic residues" evidence="1">
    <location>
        <begin position="248"/>
        <end position="261"/>
    </location>
</feature>
<evidence type="ECO:0008006" key="4">
    <source>
        <dbReference type="Google" id="ProtNLM"/>
    </source>
</evidence>
<organism evidence="2 3">
    <name type="scientific">Blomia tropicalis</name>
    <name type="common">Mite</name>
    <dbReference type="NCBI Taxonomy" id="40697"/>
    <lineage>
        <taxon>Eukaryota</taxon>
        <taxon>Metazoa</taxon>
        <taxon>Ecdysozoa</taxon>
        <taxon>Arthropoda</taxon>
        <taxon>Chelicerata</taxon>
        <taxon>Arachnida</taxon>
        <taxon>Acari</taxon>
        <taxon>Acariformes</taxon>
        <taxon>Sarcoptiformes</taxon>
        <taxon>Astigmata</taxon>
        <taxon>Glycyphagoidea</taxon>
        <taxon>Echimyopodidae</taxon>
        <taxon>Blomia</taxon>
    </lineage>
</organism>
<evidence type="ECO:0000313" key="2">
    <source>
        <dbReference type="EMBL" id="KAJ6217045.1"/>
    </source>
</evidence>
<dbReference type="SUPFAM" id="SSF52058">
    <property type="entry name" value="L domain-like"/>
    <property type="match status" value="1"/>
</dbReference>
<dbReference type="Gene3D" id="3.80.10.10">
    <property type="entry name" value="Ribonuclease Inhibitor"/>
    <property type="match status" value="1"/>
</dbReference>
<dbReference type="Proteomes" id="UP001142055">
    <property type="component" value="Chromosome 3"/>
</dbReference>
<feature type="region of interest" description="Disordered" evidence="1">
    <location>
        <begin position="248"/>
        <end position="319"/>
    </location>
</feature>
<dbReference type="FunFam" id="3.80.10.10:FF:000695">
    <property type="entry name" value="leucine-rich melanocyte differentiation-associated protein"/>
    <property type="match status" value="1"/>
</dbReference>
<dbReference type="InterPro" id="IPR032675">
    <property type="entry name" value="LRR_dom_sf"/>
</dbReference>
<dbReference type="EMBL" id="JAPWDV010000003">
    <property type="protein sequence ID" value="KAJ6217045.1"/>
    <property type="molecule type" value="Genomic_DNA"/>
</dbReference>
<feature type="compositionally biased region" description="Low complexity" evidence="1">
    <location>
        <begin position="262"/>
        <end position="271"/>
    </location>
</feature>
<dbReference type="PANTHER" id="PTHR46282:SF2">
    <property type="entry name" value="LEUCINE-RICH MELANOCYTE DIFFERENTIATION-ASSOCIATED PROTEIN"/>
    <property type="match status" value="1"/>
</dbReference>
<dbReference type="Pfam" id="PF14580">
    <property type="entry name" value="LRR_9"/>
    <property type="match status" value="1"/>
</dbReference>
<name>A0A9Q0RK48_BLOTA</name>
<evidence type="ECO:0000313" key="3">
    <source>
        <dbReference type="Proteomes" id="UP001142055"/>
    </source>
</evidence>
<comment type="caution">
    <text evidence="2">The sequence shown here is derived from an EMBL/GenBank/DDBJ whole genome shotgun (WGS) entry which is preliminary data.</text>
</comment>
<protein>
    <recommendedName>
        <fullName evidence="4">Leucine-rich melanocyte differentiation-associated protein-like</fullName>
    </recommendedName>
</protein>
<accession>A0A9Q0RK48</accession>